<protein>
    <recommendedName>
        <fullName evidence="3">3-beta hydroxysteroid dehydrogenase/isomerase domain-containing protein</fullName>
    </recommendedName>
</protein>
<feature type="transmembrane region" description="Helical" evidence="2">
    <location>
        <begin position="267"/>
        <end position="286"/>
    </location>
</feature>
<keyword evidence="2" id="KW-0472">Membrane</keyword>
<evidence type="ECO:0000256" key="1">
    <source>
        <dbReference type="ARBA" id="ARBA00023002"/>
    </source>
</evidence>
<dbReference type="PANTHER" id="PTHR43245:SF51">
    <property type="entry name" value="SHORT CHAIN DEHYDROGENASE_REDUCTASE FAMILY 42E, MEMBER 2"/>
    <property type="match status" value="1"/>
</dbReference>
<feature type="transmembrane region" description="Helical" evidence="2">
    <location>
        <begin position="340"/>
        <end position="360"/>
    </location>
</feature>
<evidence type="ECO:0000313" key="5">
    <source>
        <dbReference type="Proteomes" id="UP000708208"/>
    </source>
</evidence>
<evidence type="ECO:0000313" key="4">
    <source>
        <dbReference type="EMBL" id="CAG7832827.1"/>
    </source>
</evidence>
<comment type="caution">
    <text evidence="4">The sequence shown here is derived from an EMBL/GenBank/DDBJ whole genome shotgun (WGS) entry which is preliminary data.</text>
</comment>
<dbReference type="InterPro" id="IPR050177">
    <property type="entry name" value="Lipid_A_modif_metabolic_enz"/>
</dbReference>
<keyword evidence="5" id="KW-1185">Reference proteome</keyword>
<sequence length="361" mass="40834">MKFAIVGGGGFVGFHIGKDLSNKGYSVLLLDLNKPDEEWGEYSVPFVKVDVLDREALQRAFQNVDCVIHTVSFGMSGKEQLDWDKAELVNITGTMNVIEACAAVGVRGLVYTSTFNVVFGGQEIHNGTEDLPYFPLHRHVDHYSRTKSIAEQLILTSDKKSSLRTCALRLSGVMGLKEKRHLPRIVDNLWMLKFTYGKRDSLVQFVTIENVVQAHVKAALGLMNNPDRIGGQAFFISDGIPINNFEFFRPLIEGLGYTFPTLNLPLWIMWIFSYLSMTFPSLIPLLTPAEVYKTAITHYFTNDKATRLLGYQPTHPNDLTSVVEYFQNKQKQNRKPPTRLSPLVPALICLFLSIIIFRWLL</sequence>
<dbReference type="PANTHER" id="PTHR43245">
    <property type="entry name" value="BIFUNCTIONAL POLYMYXIN RESISTANCE PROTEIN ARNA"/>
    <property type="match status" value="1"/>
</dbReference>
<dbReference type="OrthoDB" id="2735536at2759"/>
<dbReference type="GO" id="GO:0016616">
    <property type="term" value="F:oxidoreductase activity, acting on the CH-OH group of donors, NAD or NADP as acceptor"/>
    <property type="evidence" value="ECO:0007669"/>
    <property type="project" value="InterPro"/>
</dbReference>
<proteinExistence type="inferred from homology"/>
<evidence type="ECO:0000256" key="2">
    <source>
        <dbReference type="RuleBase" id="RU004475"/>
    </source>
</evidence>
<keyword evidence="1 2" id="KW-0560">Oxidoreductase</keyword>
<reference evidence="4" key="1">
    <citation type="submission" date="2021-06" db="EMBL/GenBank/DDBJ databases">
        <authorList>
            <person name="Hodson N. C."/>
            <person name="Mongue J. A."/>
            <person name="Jaron S. K."/>
        </authorList>
    </citation>
    <scope>NUCLEOTIDE SEQUENCE</scope>
</reference>
<accession>A0A8J2PYA6</accession>
<dbReference type="InterPro" id="IPR002225">
    <property type="entry name" value="3Beta_OHSteriod_DH/Estase"/>
</dbReference>
<organism evidence="4 5">
    <name type="scientific">Allacma fusca</name>
    <dbReference type="NCBI Taxonomy" id="39272"/>
    <lineage>
        <taxon>Eukaryota</taxon>
        <taxon>Metazoa</taxon>
        <taxon>Ecdysozoa</taxon>
        <taxon>Arthropoda</taxon>
        <taxon>Hexapoda</taxon>
        <taxon>Collembola</taxon>
        <taxon>Symphypleona</taxon>
        <taxon>Sminthuridae</taxon>
        <taxon>Allacma</taxon>
    </lineage>
</organism>
<gene>
    <name evidence="4" type="ORF">AFUS01_LOCUS42491</name>
</gene>
<dbReference type="GO" id="GO:0006694">
    <property type="term" value="P:steroid biosynthetic process"/>
    <property type="evidence" value="ECO:0007669"/>
    <property type="project" value="InterPro"/>
</dbReference>
<evidence type="ECO:0000259" key="3">
    <source>
        <dbReference type="Pfam" id="PF01073"/>
    </source>
</evidence>
<name>A0A8J2PYA6_9HEXA</name>
<keyword evidence="2" id="KW-1133">Transmembrane helix</keyword>
<dbReference type="Pfam" id="PF01073">
    <property type="entry name" value="3Beta_HSD"/>
    <property type="match status" value="1"/>
</dbReference>
<dbReference type="EMBL" id="CAJVCH010567117">
    <property type="protein sequence ID" value="CAG7832827.1"/>
    <property type="molecule type" value="Genomic_DNA"/>
</dbReference>
<feature type="domain" description="3-beta hydroxysteroid dehydrogenase/isomerase" evidence="3">
    <location>
        <begin position="4"/>
        <end position="265"/>
    </location>
</feature>
<dbReference type="Proteomes" id="UP000708208">
    <property type="component" value="Unassembled WGS sequence"/>
</dbReference>
<comment type="similarity">
    <text evidence="2">Belongs to the 3-beta-HSD family.</text>
</comment>
<keyword evidence="2" id="KW-0812">Transmembrane</keyword>
<dbReference type="AlphaFoldDB" id="A0A8J2PYA6"/>